<feature type="region of interest" description="Disordered" evidence="1">
    <location>
        <begin position="238"/>
        <end position="261"/>
    </location>
</feature>
<dbReference type="InterPro" id="IPR021109">
    <property type="entry name" value="Peptidase_aspartic_dom_sf"/>
</dbReference>
<keyword evidence="3" id="KW-1185">Reference proteome</keyword>
<dbReference type="OrthoDB" id="6144264at2759"/>
<protein>
    <recommendedName>
        <fullName evidence="4">Peptidase A2 domain-containing protein</fullName>
    </recommendedName>
</protein>
<gene>
    <name evidence="2" type="ORF">T265_11227</name>
</gene>
<dbReference type="Gene3D" id="2.40.70.10">
    <property type="entry name" value="Acid Proteases"/>
    <property type="match status" value="1"/>
</dbReference>
<dbReference type="EMBL" id="KL597085">
    <property type="protein sequence ID" value="KER20162.1"/>
    <property type="molecule type" value="Genomic_DNA"/>
</dbReference>
<evidence type="ECO:0000313" key="3">
    <source>
        <dbReference type="Proteomes" id="UP000054324"/>
    </source>
</evidence>
<dbReference type="FunFam" id="2.40.70.10:FF:000130">
    <property type="entry name" value="Retrovirus-related Pol polyprotein from transposon opus-like Protein"/>
    <property type="match status" value="1"/>
</dbReference>
<name>A0A074Z3U2_OPIVI</name>
<accession>A0A074Z3U2</accession>
<sequence>MTSNTQTDAEALKQQVSELSLQISQISAKLTHRSRSTSRSHPTRLRSSYNRDESTWICRYHRKFGSKAHNLTHKRFLVDTAAEVSVLPSSSKERHSTTALALCAANGSRILTYGNRSMTPNLGLRRTFRWVLLIADVQTAILGADFPTHFGLLVDVKGRRLVDQATNLSVAGIQCCSKPPAIKVLTPDLAGPYAALIKEYKYLFQPLAFPTQLHHEVTHKILTTGNPVSSRPRRLAPVKLTTAKPWPNSDSTQTRPLERDRRAGQVYRCPADTDVQTEQIPSRSQSCMSNLTEVGIKWIEQRKDTSQS</sequence>
<evidence type="ECO:0000256" key="1">
    <source>
        <dbReference type="SAM" id="MobiDB-lite"/>
    </source>
</evidence>
<dbReference type="GeneID" id="20325395"/>
<dbReference type="SUPFAM" id="SSF50630">
    <property type="entry name" value="Acid proteases"/>
    <property type="match status" value="1"/>
</dbReference>
<evidence type="ECO:0000313" key="2">
    <source>
        <dbReference type="EMBL" id="KER20162.1"/>
    </source>
</evidence>
<dbReference type="CTD" id="20325395"/>
<evidence type="ECO:0008006" key="4">
    <source>
        <dbReference type="Google" id="ProtNLM"/>
    </source>
</evidence>
<reference evidence="2 3" key="1">
    <citation type="submission" date="2013-11" db="EMBL/GenBank/DDBJ databases">
        <title>Opisthorchis viverrini - life in the bile duct.</title>
        <authorList>
            <person name="Young N.D."/>
            <person name="Nagarajan N."/>
            <person name="Lin S.J."/>
            <person name="Korhonen P.K."/>
            <person name="Jex A.R."/>
            <person name="Hall R.S."/>
            <person name="Safavi-Hemami H."/>
            <person name="Kaewkong W."/>
            <person name="Bertrand D."/>
            <person name="Gao S."/>
            <person name="Seet Q."/>
            <person name="Wongkham S."/>
            <person name="Teh B.T."/>
            <person name="Wongkham C."/>
            <person name="Intapan P.M."/>
            <person name="Maleewong W."/>
            <person name="Yang X."/>
            <person name="Hu M."/>
            <person name="Wang Z."/>
            <person name="Hofmann A."/>
            <person name="Sternberg P.W."/>
            <person name="Tan P."/>
            <person name="Wang J."/>
            <person name="Gasser R.B."/>
        </authorList>
    </citation>
    <scope>NUCLEOTIDE SEQUENCE [LARGE SCALE GENOMIC DNA]</scope>
</reference>
<dbReference type="AlphaFoldDB" id="A0A074Z3U2"/>
<dbReference type="RefSeq" id="XP_009176092.1">
    <property type="nucleotide sequence ID" value="XM_009177828.1"/>
</dbReference>
<dbReference type="KEGG" id="ovi:T265_11227"/>
<dbReference type="Proteomes" id="UP000054324">
    <property type="component" value="Unassembled WGS sequence"/>
</dbReference>
<proteinExistence type="predicted"/>
<organism evidence="2 3">
    <name type="scientific">Opisthorchis viverrini</name>
    <name type="common">Southeast Asian liver fluke</name>
    <dbReference type="NCBI Taxonomy" id="6198"/>
    <lineage>
        <taxon>Eukaryota</taxon>
        <taxon>Metazoa</taxon>
        <taxon>Spiralia</taxon>
        <taxon>Lophotrochozoa</taxon>
        <taxon>Platyhelminthes</taxon>
        <taxon>Trematoda</taxon>
        <taxon>Digenea</taxon>
        <taxon>Opisthorchiida</taxon>
        <taxon>Opisthorchiata</taxon>
        <taxon>Opisthorchiidae</taxon>
        <taxon>Opisthorchis</taxon>
    </lineage>
</organism>